<dbReference type="GO" id="GO:0005886">
    <property type="term" value="C:plasma membrane"/>
    <property type="evidence" value="ECO:0007669"/>
    <property type="project" value="UniProtKB-SubCell"/>
</dbReference>
<dbReference type="InterPro" id="IPR050510">
    <property type="entry name" value="Cation_transp_ATPase_P-type"/>
</dbReference>
<comment type="caution">
    <text evidence="6">The sequence shown here is derived from an EMBL/GenBank/DDBJ whole genome shotgun (WGS) entry which is preliminary data.</text>
</comment>
<organism evidence="6 7">
    <name type="scientific">Candidatus Anaerobutyricum stercoris</name>
    <dbReference type="NCBI Taxonomy" id="2838457"/>
    <lineage>
        <taxon>Bacteria</taxon>
        <taxon>Bacillati</taxon>
        <taxon>Bacillota</taxon>
        <taxon>Clostridia</taxon>
        <taxon>Lachnospirales</taxon>
        <taxon>Lachnospiraceae</taxon>
        <taxon>Anaerobutyricum</taxon>
    </lineage>
</organism>
<dbReference type="InterPro" id="IPR023298">
    <property type="entry name" value="ATPase_P-typ_TM_dom_sf"/>
</dbReference>
<dbReference type="Pfam" id="PF00690">
    <property type="entry name" value="Cation_ATPase_N"/>
    <property type="match status" value="1"/>
</dbReference>
<dbReference type="GO" id="GO:1902600">
    <property type="term" value="P:proton transmembrane transport"/>
    <property type="evidence" value="ECO:0007669"/>
    <property type="project" value="TreeGrafter"/>
</dbReference>
<dbReference type="PANTHER" id="PTHR43294:SF21">
    <property type="entry name" value="CATION TRANSPORTING ATPASE"/>
    <property type="match status" value="1"/>
</dbReference>
<feature type="transmembrane region" description="Helical" evidence="4">
    <location>
        <begin position="59"/>
        <end position="76"/>
    </location>
</feature>
<comment type="subcellular location">
    <subcellularLocation>
        <location evidence="1">Cell membrane</location>
        <topology evidence="1">Multi-pass membrane protein</topology>
    </subcellularLocation>
</comment>
<reference evidence="6" key="2">
    <citation type="submission" date="2021-04" db="EMBL/GenBank/DDBJ databases">
        <authorList>
            <person name="Gilroy R."/>
        </authorList>
    </citation>
    <scope>NUCLEOTIDE SEQUENCE</scope>
    <source>
        <strain evidence="6">CHK179-28034</strain>
    </source>
</reference>
<dbReference type="EMBL" id="DXBR01000114">
    <property type="protein sequence ID" value="HIZ40745.1"/>
    <property type="molecule type" value="Genomic_DNA"/>
</dbReference>
<evidence type="ECO:0000256" key="2">
    <source>
        <dbReference type="ARBA" id="ARBA00005675"/>
    </source>
</evidence>
<feature type="transmembrane region" description="Helical" evidence="4">
    <location>
        <begin position="82"/>
        <end position="100"/>
    </location>
</feature>
<evidence type="ECO:0000256" key="4">
    <source>
        <dbReference type="SAM" id="Phobius"/>
    </source>
</evidence>
<name>A0A9D2J877_9FIRM</name>
<dbReference type="PANTHER" id="PTHR43294">
    <property type="entry name" value="SODIUM/POTASSIUM-TRANSPORTING ATPASE SUBUNIT ALPHA"/>
    <property type="match status" value="1"/>
</dbReference>
<evidence type="ECO:0000313" key="6">
    <source>
        <dbReference type="EMBL" id="HIZ40745.1"/>
    </source>
</evidence>
<dbReference type="AlphaFoldDB" id="A0A9D2J877"/>
<dbReference type="GO" id="GO:0036376">
    <property type="term" value="P:sodium ion export across plasma membrane"/>
    <property type="evidence" value="ECO:0007669"/>
    <property type="project" value="TreeGrafter"/>
</dbReference>
<feature type="domain" description="Cation-transporting P-type ATPase N-terminal" evidence="5">
    <location>
        <begin position="5"/>
        <end position="79"/>
    </location>
</feature>
<dbReference type="SMART" id="SM00831">
    <property type="entry name" value="Cation_ATPase_N"/>
    <property type="match status" value="1"/>
</dbReference>
<dbReference type="InterPro" id="IPR008250">
    <property type="entry name" value="ATPase_P-typ_transduc_dom_A_sf"/>
</dbReference>
<dbReference type="InterPro" id="IPR059000">
    <property type="entry name" value="ATPase_P-type_domA"/>
</dbReference>
<comment type="similarity">
    <text evidence="2">Belongs to the cation transport ATPase (P-type) (TC 3.A.3) family. Type IIA subfamily.</text>
</comment>
<feature type="transmembrane region" description="Helical" evidence="4">
    <location>
        <begin position="429"/>
        <end position="446"/>
    </location>
</feature>
<gene>
    <name evidence="6" type="ORF">H9968_12670</name>
</gene>
<evidence type="ECO:0000256" key="3">
    <source>
        <dbReference type="ARBA" id="ARBA00022475"/>
    </source>
</evidence>
<dbReference type="GO" id="GO:0006883">
    <property type="term" value="P:intracellular sodium ion homeostasis"/>
    <property type="evidence" value="ECO:0007669"/>
    <property type="project" value="TreeGrafter"/>
</dbReference>
<sequence>MKKQTLCDIPADNLEQEYETSLEKGLTAGEVNRRLSENRFEYLTKEKKRSWIRSAEQECLDPLFFFLLFLCIFYFLTEEKGWLAVLPLPVIVLLLKVGQAKRNNMFLQKRKELFLPKIQVLRDGVYRYIDVREIVIGDILRLKKGKRVPAAVRSLINPGVVYEKGDVFPEESGKAVAMGSAGSTALQKRGILSRILSESALFPLRAQEMLYRRGVIAMETSCLPGKGKKRAVVIDTEYFPSSLKPHALRKLTKLLQREAVPLIFFTDKKREEAFDILKRVGLAEQERDVIDEKQFACYLDSDYRRQLKTIRAYAGLNKQEKSRVLDGWCKECDWLYVLPDRNWQRPEKDFSDQKNLTQRSNAENVPDIAETERKKEKGRILWLGLLDESSLDRDFYFKKHWSDGLLRLFQCESRWNTFENITEMVQKRTLTMLCIFNGIMLFAGCSGAGVPVFYWMFLVSYVICGGLALWRELWWMWMHIYA</sequence>
<reference evidence="6" key="1">
    <citation type="journal article" date="2021" name="PeerJ">
        <title>Extensive microbial diversity within the chicken gut microbiome revealed by metagenomics and culture.</title>
        <authorList>
            <person name="Gilroy R."/>
            <person name="Ravi A."/>
            <person name="Getino M."/>
            <person name="Pursley I."/>
            <person name="Horton D.L."/>
            <person name="Alikhan N.F."/>
            <person name="Baker D."/>
            <person name="Gharbi K."/>
            <person name="Hall N."/>
            <person name="Watson M."/>
            <person name="Adriaenssens E.M."/>
            <person name="Foster-Nyarko E."/>
            <person name="Jarju S."/>
            <person name="Secka A."/>
            <person name="Antonio M."/>
            <person name="Oren A."/>
            <person name="Chaudhuri R.R."/>
            <person name="La Ragione R."/>
            <person name="Hildebrand F."/>
            <person name="Pallen M.J."/>
        </authorList>
    </citation>
    <scope>NUCLEOTIDE SEQUENCE</scope>
    <source>
        <strain evidence="6">CHK179-28034</strain>
    </source>
</reference>
<dbReference type="InterPro" id="IPR004014">
    <property type="entry name" value="ATPase_P-typ_cation-transptr_N"/>
</dbReference>
<dbReference type="SUPFAM" id="SSF81665">
    <property type="entry name" value="Calcium ATPase, transmembrane domain M"/>
    <property type="match status" value="1"/>
</dbReference>
<keyword evidence="4" id="KW-0472">Membrane</keyword>
<dbReference type="Pfam" id="PF00122">
    <property type="entry name" value="E1-E2_ATPase"/>
    <property type="match status" value="1"/>
</dbReference>
<proteinExistence type="inferred from homology"/>
<dbReference type="GO" id="GO:1990573">
    <property type="term" value="P:potassium ion import across plasma membrane"/>
    <property type="evidence" value="ECO:0007669"/>
    <property type="project" value="TreeGrafter"/>
</dbReference>
<dbReference type="SUPFAM" id="SSF81653">
    <property type="entry name" value="Calcium ATPase, transduction domain A"/>
    <property type="match status" value="1"/>
</dbReference>
<protein>
    <recommendedName>
        <fullName evidence="5">Cation-transporting P-type ATPase N-terminal domain-containing protein</fullName>
    </recommendedName>
</protein>
<dbReference type="Gene3D" id="2.70.150.10">
    <property type="entry name" value="Calcium-transporting ATPase, cytoplasmic transduction domain A"/>
    <property type="match status" value="1"/>
</dbReference>
<evidence type="ECO:0000259" key="5">
    <source>
        <dbReference type="SMART" id="SM00831"/>
    </source>
</evidence>
<dbReference type="Gene3D" id="1.20.1110.10">
    <property type="entry name" value="Calcium-transporting ATPase, transmembrane domain"/>
    <property type="match status" value="1"/>
</dbReference>
<keyword evidence="3" id="KW-1003">Cell membrane</keyword>
<keyword evidence="4" id="KW-0812">Transmembrane</keyword>
<evidence type="ECO:0000313" key="7">
    <source>
        <dbReference type="Proteomes" id="UP000824049"/>
    </source>
</evidence>
<dbReference type="GO" id="GO:0005391">
    <property type="term" value="F:P-type sodium:potassium-exchanging transporter activity"/>
    <property type="evidence" value="ECO:0007669"/>
    <property type="project" value="TreeGrafter"/>
</dbReference>
<dbReference type="Proteomes" id="UP000824049">
    <property type="component" value="Unassembled WGS sequence"/>
</dbReference>
<evidence type="ECO:0000256" key="1">
    <source>
        <dbReference type="ARBA" id="ARBA00004651"/>
    </source>
</evidence>
<dbReference type="GO" id="GO:0030007">
    <property type="term" value="P:intracellular potassium ion homeostasis"/>
    <property type="evidence" value="ECO:0007669"/>
    <property type="project" value="TreeGrafter"/>
</dbReference>
<accession>A0A9D2J877</accession>
<keyword evidence="4" id="KW-1133">Transmembrane helix</keyword>